<feature type="transmembrane region" description="Helical" evidence="1">
    <location>
        <begin position="41"/>
        <end position="62"/>
    </location>
</feature>
<dbReference type="Proteomes" id="UP000049222">
    <property type="component" value="Unassembled WGS sequence"/>
</dbReference>
<feature type="transmembrane region" description="Helical" evidence="1">
    <location>
        <begin position="16"/>
        <end position="35"/>
    </location>
</feature>
<dbReference type="EMBL" id="CXSU01000012">
    <property type="protein sequence ID" value="CTQ51353.1"/>
    <property type="molecule type" value="Genomic_DNA"/>
</dbReference>
<keyword evidence="3" id="KW-1185">Reference proteome</keyword>
<protein>
    <submittedName>
        <fullName evidence="2">Uncharacterized protein</fullName>
    </submittedName>
</protein>
<dbReference type="AlphaFoldDB" id="A0A0M6YP83"/>
<dbReference type="STRING" id="420998.JDO7802_03392"/>
<accession>A0A0M6YP83</accession>
<evidence type="ECO:0000313" key="2">
    <source>
        <dbReference type="EMBL" id="CTQ51353.1"/>
    </source>
</evidence>
<evidence type="ECO:0000313" key="3">
    <source>
        <dbReference type="Proteomes" id="UP000049222"/>
    </source>
</evidence>
<proteinExistence type="predicted"/>
<sequence length="78" mass="8471">MRQRDTLLVWNERVRLFAGFLNALALGLVGFAVLRPLTEDVALLSGLSAGWAAVGLAIHVAAHYVMGQLKKEDVPDDL</sequence>
<gene>
    <name evidence="2" type="ORF">JDO7802_03392</name>
</gene>
<reference evidence="2 3" key="1">
    <citation type="submission" date="2015-07" db="EMBL/GenBank/DDBJ databases">
        <authorList>
            <person name="Noorani M."/>
        </authorList>
    </citation>
    <scope>NUCLEOTIDE SEQUENCE [LARGE SCALE GENOMIC DNA]</scope>
    <source>
        <strain evidence="2 3">CECT 7802</strain>
    </source>
</reference>
<name>A0A0M6YP83_9RHOB</name>
<keyword evidence="1" id="KW-1133">Transmembrane helix</keyword>
<dbReference type="RefSeq" id="WP_055087063.1">
    <property type="nucleotide sequence ID" value="NZ_CXSU01000012.1"/>
</dbReference>
<keyword evidence="1" id="KW-0812">Transmembrane</keyword>
<organism evidence="2 3">
    <name type="scientific">Jannaschia donghaensis</name>
    <dbReference type="NCBI Taxonomy" id="420998"/>
    <lineage>
        <taxon>Bacteria</taxon>
        <taxon>Pseudomonadati</taxon>
        <taxon>Pseudomonadota</taxon>
        <taxon>Alphaproteobacteria</taxon>
        <taxon>Rhodobacterales</taxon>
        <taxon>Roseobacteraceae</taxon>
        <taxon>Jannaschia</taxon>
    </lineage>
</organism>
<evidence type="ECO:0000256" key="1">
    <source>
        <dbReference type="SAM" id="Phobius"/>
    </source>
</evidence>
<keyword evidence="1" id="KW-0472">Membrane</keyword>